<keyword evidence="2" id="KW-0472">Membrane</keyword>
<dbReference type="RefSeq" id="WP_227564174.1">
    <property type="nucleotide sequence ID" value="NZ_CP101989.1"/>
</dbReference>
<feature type="compositionally biased region" description="Basic residues" evidence="1">
    <location>
        <begin position="1"/>
        <end position="13"/>
    </location>
</feature>
<gene>
    <name evidence="3" type="ORF">NP075_04825</name>
</gene>
<feature type="transmembrane region" description="Helical" evidence="2">
    <location>
        <begin position="87"/>
        <end position="107"/>
    </location>
</feature>
<organism evidence="3 4">
    <name type="scientific">Cellulomonas wangsupingiae</name>
    <dbReference type="NCBI Taxonomy" id="2968085"/>
    <lineage>
        <taxon>Bacteria</taxon>
        <taxon>Bacillati</taxon>
        <taxon>Actinomycetota</taxon>
        <taxon>Actinomycetes</taxon>
        <taxon>Micrococcales</taxon>
        <taxon>Cellulomonadaceae</taxon>
        <taxon>Cellulomonas</taxon>
    </lineage>
</organism>
<dbReference type="EMBL" id="CP101989">
    <property type="protein sequence ID" value="UUI66056.1"/>
    <property type="molecule type" value="Genomic_DNA"/>
</dbReference>
<keyword evidence="4" id="KW-1185">Reference proteome</keyword>
<feature type="compositionally biased region" description="Basic and acidic residues" evidence="1">
    <location>
        <begin position="14"/>
        <end position="29"/>
    </location>
</feature>
<feature type="transmembrane region" description="Helical" evidence="2">
    <location>
        <begin position="119"/>
        <end position="143"/>
    </location>
</feature>
<proteinExistence type="predicted"/>
<evidence type="ECO:0000256" key="1">
    <source>
        <dbReference type="SAM" id="MobiDB-lite"/>
    </source>
</evidence>
<sequence>MGRASRDKRRRREQRNAEQRREALTRRRDPDTVATAALTTVAVLAVVAVASGWWADARVGPEGIELGLYLIGKRHHELLTAVVPDGALTLVTFLLVLPAVVLAVLGRRATGRSGTPSRLTGAAVVVAVAVAPAVVVTCVATVLEVPASGWVFAGRLWPEVAAIVSFFVVAIVADEIQIRRVGRRT</sequence>
<keyword evidence="2" id="KW-1133">Transmembrane helix</keyword>
<feature type="transmembrane region" description="Helical" evidence="2">
    <location>
        <begin position="155"/>
        <end position="173"/>
    </location>
</feature>
<evidence type="ECO:0000313" key="4">
    <source>
        <dbReference type="Proteomes" id="UP001317322"/>
    </source>
</evidence>
<feature type="region of interest" description="Disordered" evidence="1">
    <location>
        <begin position="1"/>
        <end position="29"/>
    </location>
</feature>
<feature type="transmembrane region" description="Helical" evidence="2">
    <location>
        <begin position="33"/>
        <end position="55"/>
    </location>
</feature>
<keyword evidence="2" id="KW-0812">Transmembrane</keyword>
<accession>A0ABY5K9I7</accession>
<dbReference type="Proteomes" id="UP001317322">
    <property type="component" value="Chromosome"/>
</dbReference>
<name>A0ABY5K9I7_9CELL</name>
<evidence type="ECO:0000256" key="2">
    <source>
        <dbReference type="SAM" id="Phobius"/>
    </source>
</evidence>
<protein>
    <submittedName>
        <fullName evidence="3">Uncharacterized protein</fullName>
    </submittedName>
</protein>
<evidence type="ECO:0000313" key="3">
    <source>
        <dbReference type="EMBL" id="UUI66056.1"/>
    </source>
</evidence>
<reference evidence="3 4" key="1">
    <citation type="submission" date="2022-07" db="EMBL/GenBank/DDBJ databases">
        <title>Novel species in genus cellulomonas.</title>
        <authorList>
            <person name="Ye L."/>
        </authorList>
    </citation>
    <scope>NUCLEOTIDE SEQUENCE [LARGE SCALE GENOMIC DNA]</scope>
    <source>
        <strain evidence="4">zg-Y908</strain>
    </source>
</reference>